<sequence length="74" mass="8539">MPGGKRRITTFFPSAGVLAMLECDNGDFLRMWANAWWTINNEYQAHGLFVLELLVKIPRRWCPGISSRWGSLVR</sequence>
<gene>
    <name evidence="1" type="ORF">RRF57_009979</name>
</gene>
<evidence type="ECO:0000313" key="1">
    <source>
        <dbReference type="EMBL" id="KAK5634265.1"/>
    </source>
</evidence>
<keyword evidence="2" id="KW-1185">Reference proteome</keyword>
<organism evidence="1 2">
    <name type="scientific">Xylaria bambusicola</name>
    <dbReference type="NCBI Taxonomy" id="326684"/>
    <lineage>
        <taxon>Eukaryota</taxon>
        <taxon>Fungi</taxon>
        <taxon>Dikarya</taxon>
        <taxon>Ascomycota</taxon>
        <taxon>Pezizomycotina</taxon>
        <taxon>Sordariomycetes</taxon>
        <taxon>Xylariomycetidae</taxon>
        <taxon>Xylariales</taxon>
        <taxon>Xylariaceae</taxon>
        <taxon>Xylaria</taxon>
    </lineage>
</organism>
<reference evidence="1 2" key="1">
    <citation type="submission" date="2023-10" db="EMBL/GenBank/DDBJ databases">
        <title>Draft genome sequence of Xylaria bambusicola isolate GMP-LS, the root and basal stem rot pathogen of sugarcane in Indonesia.</title>
        <authorList>
            <person name="Selvaraj P."/>
            <person name="Muralishankar V."/>
            <person name="Muruganantham S."/>
            <person name="Sp S."/>
            <person name="Haryani S."/>
            <person name="Lau K.J.X."/>
            <person name="Naqvi N.I."/>
        </authorList>
    </citation>
    <scope>NUCLEOTIDE SEQUENCE [LARGE SCALE GENOMIC DNA]</scope>
    <source>
        <strain evidence="1">GMP-LS</strain>
    </source>
</reference>
<evidence type="ECO:0000313" key="2">
    <source>
        <dbReference type="Proteomes" id="UP001305414"/>
    </source>
</evidence>
<dbReference type="Proteomes" id="UP001305414">
    <property type="component" value="Unassembled WGS sequence"/>
</dbReference>
<name>A0AAN7Z2B5_9PEZI</name>
<protein>
    <submittedName>
        <fullName evidence="1">Uncharacterized protein</fullName>
    </submittedName>
</protein>
<dbReference type="EMBL" id="JAWHQM010000039">
    <property type="protein sequence ID" value="KAK5634265.1"/>
    <property type="molecule type" value="Genomic_DNA"/>
</dbReference>
<comment type="caution">
    <text evidence="1">The sequence shown here is derived from an EMBL/GenBank/DDBJ whole genome shotgun (WGS) entry which is preliminary data.</text>
</comment>
<proteinExistence type="predicted"/>
<accession>A0AAN7Z2B5</accession>
<dbReference type="AlphaFoldDB" id="A0AAN7Z2B5"/>